<dbReference type="Proteomes" id="UP000325313">
    <property type="component" value="Unassembled WGS sequence"/>
</dbReference>
<evidence type="ECO:0000313" key="3">
    <source>
        <dbReference type="Proteomes" id="UP000325313"/>
    </source>
</evidence>
<reference evidence="2 3" key="1">
    <citation type="submission" date="2019-05" db="EMBL/GenBank/DDBJ databases">
        <title>Emergence of the Ug99 lineage of the wheat stem rust pathogen through somatic hybridization.</title>
        <authorList>
            <person name="Li F."/>
            <person name="Upadhyaya N.M."/>
            <person name="Sperschneider J."/>
            <person name="Matny O."/>
            <person name="Nguyen-Phuc H."/>
            <person name="Mago R."/>
            <person name="Raley C."/>
            <person name="Miller M.E."/>
            <person name="Silverstein K.A.T."/>
            <person name="Henningsen E."/>
            <person name="Hirsch C.D."/>
            <person name="Visser B."/>
            <person name="Pretorius Z.A."/>
            <person name="Steffenson B.J."/>
            <person name="Schwessinger B."/>
            <person name="Dodds P.N."/>
            <person name="Figueroa M."/>
        </authorList>
    </citation>
    <scope>NUCLEOTIDE SEQUENCE [LARGE SCALE GENOMIC DNA]</scope>
    <source>
        <strain evidence="2 3">Ug99</strain>
    </source>
</reference>
<protein>
    <submittedName>
        <fullName evidence="2">Uncharacterized protein</fullName>
    </submittedName>
</protein>
<accession>A0A5B0NIP9</accession>
<comment type="caution">
    <text evidence="2">The sequence shown here is derived from an EMBL/GenBank/DDBJ whole genome shotgun (WGS) entry which is preliminary data.</text>
</comment>
<evidence type="ECO:0000313" key="2">
    <source>
        <dbReference type="EMBL" id="KAA1088633.1"/>
    </source>
</evidence>
<evidence type="ECO:0000256" key="1">
    <source>
        <dbReference type="SAM" id="MobiDB-lite"/>
    </source>
</evidence>
<dbReference type="EMBL" id="VDEP01000405">
    <property type="protein sequence ID" value="KAA1088633.1"/>
    <property type="molecule type" value="Genomic_DNA"/>
</dbReference>
<organism evidence="2 3">
    <name type="scientific">Puccinia graminis f. sp. tritici</name>
    <dbReference type="NCBI Taxonomy" id="56615"/>
    <lineage>
        <taxon>Eukaryota</taxon>
        <taxon>Fungi</taxon>
        <taxon>Dikarya</taxon>
        <taxon>Basidiomycota</taxon>
        <taxon>Pucciniomycotina</taxon>
        <taxon>Pucciniomycetes</taxon>
        <taxon>Pucciniales</taxon>
        <taxon>Pucciniaceae</taxon>
        <taxon>Puccinia</taxon>
    </lineage>
</organism>
<dbReference type="AlphaFoldDB" id="A0A5B0NIP9"/>
<gene>
    <name evidence="2" type="ORF">PGTUg99_010814</name>
</gene>
<proteinExistence type="predicted"/>
<name>A0A5B0NIP9_PUCGR</name>
<sequence length="89" mass="9531">MVVADRPEGGPLRPTRNGCLRPQPVPTAQTAATAIQRPPVVVGQAESLWTAVEGSGLALDRPISLGTVSNTRPADSNRRWTAQFNWTVI</sequence>
<feature type="region of interest" description="Disordered" evidence="1">
    <location>
        <begin position="1"/>
        <end position="32"/>
    </location>
</feature>